<proteinExistence type="predicted"/>
<accession>A0ABR2B0Q0</accession>
<organism evidence="2 3">
    <name type="scientific">Hibiscus sabdariffa</name>
    <name type="common">roselle</name>
    <dbReference type="NCBI Taxonomy" id="183260"/>
    <lineage>
        <taxon>Eukaryota</taxon>
        <taxon>Viridiplantae</taxon>
        <taxon>Streptophyta</taxon>
        <taxon>Embryophyta</taxon>
        <taxon>Tracheophyta</taxon>
        <taxon>Spermatophyta</taxon>
        <taxon>Magnoliopsida</taxon>
        <taxon>eudicotyledons</taxon>
        <taxon>Gunneridae</taxon>
        <taxon>Pentapetalae</taxon>
        <taxon>rosids</taxon>
        <taxon>malvids</taxon>
        <taxon>Malvales</taxon>
        <taxon>Malvaceae</taxon>
        <taxon>Malvoideae</taxon>
        <taxon>Hibiscus</taxon>
    </lineage>
</organism>
<comment type="caution">
    <text evidence="2">The sequence shown here is derived from an EMBL/GenBank/DDBJ whole genome shotgun (WGS) entry which is preliminary data.</text>
</comment>
<keyword evidence="3" id="KW-1185">Reference proteome</keyword>
<dbReference type="EMBL" id="JBBPBM010000218">
    <property type="protein sequence ID" value="KAK8500308.1"/>
    <property type="molecule type" value="Genomic_DNA"/>
</dbReference>
<evidence type="ECO:0000313" key="2">
    <source>
        <dbReference type="EMBL" id="KAK8500308.1"/>
    </source>
</evidence>
<gene>
    <name evidence="2" type="ORF">V6N12_068796</name>
</gene>
<name>A0ABR2B0Q0_9ROSI</name>
<protein>
    <submittedName>
        <fullName evidence="2">Uncharacterized protein</fullName>
    </submittedName>
</protein>
<evidence type="ECO:0000313" key="3">
    <source>
        <dbReference type="Proteomes" id="UP001472677"/>
    </source>
</evidence>
<feature type="region of interest" description="Disordered" evidence="1">
    <location>
        <begin position="94"/>
        <end position="117"/>
    </location>
</feature>
<dbReference type="Proteomes" id="UP001472677">
    <property type="component" value="Unassembled WGS sequence"/>
</dbReference>
<evidence type="ECO:0000256" key="1">
    <source>
        <dbReference type="SAM" id="MobiDB-lite"/>
    </source>
</evidence>
<feature type="region of interest" description="Disordered" evidence="1">
    <location>
        <begin position="1"/>
        <end position="28"/>
    </location>
</feature>
<sequence length="132" mass="14480">MPPPQHQSHRIFLHTHPPSSPGMHQQGSRRAFQAVKDTIHGSNSHLSSSSSIEARKTGLNCRFHTRTPKSAHFSHLPRSKPFCFLKENALSDSVSNKLNRVKKSQSSKTSTSSEATAVCDPVIESHSVSGDL</sequence>
<reference evidence="2 3" key="1">
    <citation type="journal article" date="2024" name="G3 (Bethesda)">
        <title>Genome assembly of Hibiscus sabdariffa L. provides insights into metabolisms of medicinal natural products.</title>
        <authorList>
            <person name="Kim T."/>
        </authorList>
    </citation>
    <scope>NUCLEOTIDE SEQUENCE [LARGE SCALE GENOMIC DNA]</scope>
    <source>
        <strain evidence="2">TK-2024</strain>
        <tissue evidence="2">Old leaves</tissue>
    </source>
</reference>